<organism evidence="1 2">
    <name type="scientific">Cytobacillus kochii</name>
    <dbReference type="NCBI Taxonomy" id="859143"/>
    <lineage>
        <taxon>Bacteria</taxon>
        <taxon>Bacillati</taxon>
        <taxon>Bacillota</taxon>
        <taxon>Bacilli</taxon>
        <taxon>Bacillales</taxon>
        <taxon>Bacillaceae</taxon>
        <taxon>Cytobacillus</taxon>
    </lineage>
</organism>
<evidence type="ECO:0000313" key="2">
    <source>
        <dbReference type="Proteomes" id="UP000215137"/>
    </source>
</evidence>
<protein>
    <recommendedName>
        <fullName evidence="3">Cysteine dioxygenase</fullName>
    </recommendedName>
</protein>
<dbReference type="EMBL" id="CP022983">
    <property type="protein sequence ID" value="ASV66295.1"/>
    <property type="molecule type" value="Genomic_DNA"/>
</dbReference>
<dbReference type="InterPro" id="IPR014710">
    <property type="entry name" value="RmlC-like_jellyroll"/>
</dbReference>
<accession>A0A248TDL7</accession>
<reference evidence="1 2" key="1">
    <citation type="submission" date="2017-08" db="EMBL/GenBank/DDBJ databases">
        <title>Complete Genome Sequence of Bacillus kochii Oregon-R-modENCODE STRAIN BDGP4, isolated from Drosophila melanogaster gut.</title>
        <authorList>
            <person name="Wan K.H."/>
            <person name="Yu C."/>
            <person name="Park S."/>
            <person name="Hammonds A.S."/>
            <person name="Booth B.W."/>
            <person name="Celniker S.E."/>
        </authorList>
    </citation>
    <scope>NUCLEOTIDE SEQUENCE [LARGE SCALE GENOMIC DNA]</scope>
    <source>
        <strain evidence="1 2">BDGP4</strain>
    </source>
</reference>
<proteinExistence type="predicted"/>
<evidence type="ECO:0000313" key="1">
    <source>
        <dbReference type="EMBL" id="ASV66295.1"/>
    </source>
</evidence>
<name>A0A248TDL7_9BACI</name>
<dbReference type="CDD" id="cd10548">
    <property type="entry name" value="cupin_CDO"/>
    <property type="match status" value="1"/>
</dbReference>
<keyword evidence="2" id="KW-1185">Reference proteome</keyword>
<sequence>MHRIACKGAIYTVTFQEKVRQVLQEKEVPLDKAIRSLNICSKELEPYITQPQGMLEYGRNVIYRNQQVEVIVVYLPPFAKTLVHDHGFSKGEVYVVQGSLLNLIYHKDLSVNKIESYKADESFHVQGDTIHLMFNPTPFEVISFHVYSPPLAHNQTYPAEGRE</sequence>
<gene>
    <name evidence="1" type="ORF">CKF48_02445</name>
</gene>
<dbReference type="InterPro" id="IPR011051">
    <property type="entry name" value="RmlC_Cupin_sf"/>
</dbReference>
<dbReference type="Gene3D" id="2.60.120.10">
    <property type="entry name" value="Jelly Rolls"/>
    <property type="match status" value="1"/>
</dbReference>
<dbReference type="KEGG" id="bko:CKF48_02445"/>
<dbReference type="SUPFAM" id="SSF51182">
    <property type="entry name" value="RmlC-like cupins"/>
    <property type="match status" value="1"/>
</dbReference>
<dbReference type="AlphaFoldDB" id="A0A248TDL7"/>
<evidence type="ECO:0008006" key="3">
    <source>
        <dbReference type="Google" id="ProtNLM"/>
    </source>
</evidence>
<dbReference type="Proteomes" id="UP000215137">
    <property type="component" value="Chromosome"/>
</dbReference>